<protein>
    <submittedName>
        <fullName evidence="1">Uncharacterized protein</fullName>
    </submittedName>
</protein>
<sequence>MSSYPTEAETRKNMPFLFLIFSYPRKKVG</sequence>
<dbReference type="AlphaFoldDB" id="A0A0A9C948"/>
<organism evidence="1">
    <name type="scientific">Arundo donax</name>
    <name type="common">Giant reed</name>
    <name type="synonym">Donax arundinaceus</name>
    <dbReference type="NCBI Taxonomy" id="35708"/>
    <lineage>
        <taxon>Eukaryota</taxon>
        <taxon>Viridiplantae</taxon>
        <taxon>Streptophyta</taxon>
        <taxon>Embryophyta</taxon>
        <taxon>Tracheophyta</taxon>
        <taxon>Spermatophyta</taxon>
        <taxon>Magnoliopsida</taxon>
        <taxon>Liliopsida</taxon>
        <taxon>Poales</taxon>
        <taxon>Poaceae</taxon>
        <taxon>PACMAD clade</taxon>
        <taxon>Arundinoideae</taxon>
        <taxon>Arundineae</taxon>
        <taxon>Arundo</taxon>
    </lineage>
</organism>
<name>A0A0A9C948_ARUDO</name>
<dbReference type="EMBL" id="GBRH01225824">
    <property type="protein sequence ID" value="JAD72071.1"/>
    <property type="molecule type" value="Transcribed_RNA"/>
</dbReference>
<reference evidence="1" key="2">
    <citation type="journal article" date="2015" name="Data Brief">
        <title>Shoot transcriptome of the giant reed, Arundo donax.</title>
        <authorList>
            <person name="Barrero R.A."/>
            <person name="Guerrero F.D."/>
            <person name="Moolhuijzen P."/>
            <person name="Goolsby J.A."/>
            <person name="Tidwell J."/>
            <person name="Bellgard S.E."/>
            <person name="Bellgard M.I."/>
        </authorList>
    </citation>
    <scope>NUCLEOTIDE SEQUENCE</scope>
    <source>
        <tissue evidence="1">Shoot tissue taken approximately 20 cm above the soil surface</tissue>
    </source>
</reference>
<proteinExistence type="predicted"/>
<evidence type="ECO:0000313" key="1">
    <source>
        <dbReference type="EMBL" id="JAD72071.1"/>
    </source>
</evidence>
<reference evidence="1" key="1">
    <citation type="submission" date="2014-09" db="EMBL/GenBank/DDBJ databases">
        <authorList>
            <person name="Magalhaes I.L.F."/>
            <person name="Oliveira U."/>
            <person name="Santos F.R."/>
            <person name="Vidigal T.H.D.A."/>
            <person name="Brescovit A.D."/>
            <person name="Santos A.J."/>
        </authorList>
    </citation>
    <scope>NUCLEOTIDE SEQUENCE</scope>
    <source>
        <tissue evidence="1">Shoot tissue taken approximately 20 cm above the soil surface</tissue>
    </source>
</reference>
<accession>A0A0A9C948</accession>